<dbReference type="InterPro" id="IPR006379">
    <property type="entry name" value="HAD-SF_hydro_IIB"/>
</dbReference>
<organism evidence="1 2">
    <name type="scientific">Paenibacillus ferrarius</name>
    <dbReference type="NCBI Taxonomy" id="1469647"/>
    <lineage>
        <taxon>Bacteria</taxon>
        <taxon>Bacillati</taxon>
        <taxon>Bacillota</taxon>
        <taxon>Bacilli</taxon>
        <taxon>Bacillales</taxon>
        <taxon>Paenibacillaceae</taxon>
        <taxon>Paenibacillus</taxon>
    </lineage>
</organism>
<dbReference type="Gene3D" id="3.40.50.1000">
    <property type="entry name" value="HAD superfamily/HAD-like"/>
    <property type="match status" value="1"/>
</dbReference>
<dbReference type="STRING" id="1469647.BC351_36720"/>
<dbReference type="OrthoDB" id="1650327at2"/>
<gene>
    <name evidence="1" type="ORF">BC351_36720</name>
</gene>
<dbReference type="InterPro" id="IPR036412">
    <property type="entry name" value="HAD-like_sf"/>
</dbReference>
<protein>
    <submittedName>
        <fullName evidence="1">Hydrolase</fullName>
    </submittedName>
</protein>
<proteinExistence type="predicted"/>
<keyword evidence="1" id="KW-0378">Hydrolase</keyword>
<dbReference type="GO" id="GO:0005829">
    <property type="term" value="C:cytosol"/>
    <property type="evidence" value="ECO:0007669"/>
    <property type="project" value="TreeGrafter"/>
</dbReference>
<keyword evidence="2" id="KW-1185">Reference proteome</keyword>
<dbReference type="InterPro" id="IPR023214">
    <property type="entry name" value="HAD_sf"/>
</dbReference>
<dbReference type="RefSeq" id="WP_079418219.1">
    <property type="nucleotide sequence ID" value="NZ_MBTG01000037.1"/>
</dbReference>
<dbReference type="AlphaFoldDB" id="A0A1V4HBJ6"/>
<comment type="caution">
    <text evidence="1">The sequence shown here is derived from an EMBL/GenBank/DDBJ whole genome shotgun (WGS) entry which is preliminary data.</text>
</comment>
<dbReference type="NCBIfam" id="TIGR01484">
    <property type="entry name" value="HAD-SF-IIB"/>
    <property type="match status" value="1"/>
</dbReference>
<evidence type="ECO:0000313" key="1">
    <source>
        <dbReference type="EMBL" id="OPH49661.1"/>
    </source>
</evidence>
<dbReference type="SUPFAM" id="SSF56784">
    <property type="entry name" value="HAD-like"/>
    <property type="match status" value="1"/>
</dbReference>
<dbReference type="GO" id="GO:0000287">
    <property type="term" value="F:magnesium ion binding"/>
    <property type="evidence" value="ECO:0007669"/>
    <property type="project" value="TreeGrafter"/>
</dbReference>
<name>A0A1V4HBJ6_9BACL</name>
<dbReference type="Pfam" id="PF08282">
    <property type="entry name" value="Hydrolase_3"/>
    <property type="match status" value="1"/>
</dbReference>
<reference evidence="2" key="1">
    <citation type="submission" date="2016-07" db="EMBL/GenBank/DDBJ databases">
        <authorList>
            <person name="Florea S."/>
            <person name="Webb J.S."/>
            <person name="Jaromczyk J."/>
            <person name="Schardl C.L."/>
        </authorList>
    </citation>
    <scope>NUCLEOTIDE SEQUENCE [LARGE SCALE GENOMIC DNA]</scope>
    <source>
        <strain evidence="2">CY1</strain>
    </source>
</reference>
<dbReference type="EMBL" id="MBTG01000037">
    <property type="protein sequence ID" value="OPH49661.1"/>
    <property type="molecule type" value="Genomic_DNA"/>
</dbReference>
<accession>A0A1V4HBJ6</accession>
<evidence type="ECO:0000313" key="2">
    <source>
        <dbReference type="Proteomes" id="UP000190626"/>
    </source>
</evidence>
<dbReference type="PANTHER" id="PTHR10000:SF53">
    <property type="entry name" value="5-AMINO-6-(5-PHOSPHO-D-RIBITYLAMINO)URACIL PHOSPHATASE YBJI-RELATED"/>
    <property type="match status" value="1"/>
</dbReference>
<sequence>MNFIFDMDGTICFKGQPISKRILDYLWQLQQLGHFIGFASARPYRDMLPILDDRFYDHLLIGANGAMAFNEGKPLYYNPIPSQLANEIIKLLDDYQADFLIDDTLNYAIRTEKEKQHPLLMSIDQNQVAKHVELDQIESFIKIVVLSCSRFEELSQNISQLDVTIHYHSAEGILDITNKNVNKMTGLKQTGLQLESFVCMGNDMNDLPLFQKAQHSVLIGTYEPLRLIANHQILMDDNIEHNIISKLEELRQRRDTYEFICGE</sequence>
<dbReference type="Proteomes" id="UP000190626">
    <property type="component" value="Unassembled WGS sequence"/>
</dbReference>
<dbReference type="PANTHER" id="PTHR10000">
    <property type="entry name" value="PHOSPHOSERINE PHOSPHATASE"/>
    <property type="match status" value="1"/>
</dbReference>
<dbReference type="Gene3D" id="3.30.1240.10">
    <property type="match status" value="1"/>
</dbReference>
<dbReference type="GO" id="GO:0016791">
    <property type="term" value="F:phosphatase activity"/>
    <property type="evidence" value="ECO:0007669"/>
    <property type="project" value="TreeGrafter"/>
</dbReference>